<sequence>MSLAFLSPEGAAPARSPMADLTQAAGATYEVRGGWEVATSFGDATAEVAACAETVGFADLSHLGKLELQGAVPDVPLGAAQRTEDGWHCPVTPTRAFVLTTAAPPEDLGGVHVLDVTASFGAMVIAGPLARETFARFCALDLRPKVTPVHAFRPGSVARTPGYVLREAADRYLVLFGAAYGAYFWETVDDAARHLGGRPVGVDALPDIAVAAEESVHA</sequence>
<protein>
    <recommendedName>
        <fullName evidence="3">Aminomethyltransferase folate-binding domain-containing protein</fullName>
    </recommendedName>
</protein>
<dbReference type="InterPro" id="IPR027266">
    <property type="entry name" value="TrmE/GcvT-like"/>
</dbReference>
<proteinExistence type="predicted"/>
<dbReference type="EMBL" id="CP087164">
    <property type="protein sequence ID" value="UGS39022.1"/>
    <property type="molecule type" value="Genomic_DNA"/>
</dbReference>
<gene>
    <name evidence="1" type="ORF">DSM104329_05454</name>
</gene>
<dbReference type="Gene3D" id="3.30.1360.120">
    <property type="entry name" value="Probable tRNA modification gtpase trme, domain 1"/>
    <property type="match status" value="2"/>
</dbReference>
<evidence type="ECO:0000313" key="1">
    <source>
        <dbReference type="EMBL" id="UGS39022.1"/>
    </source>
</evidence>
<dbReference type="AlphaFoldDB" id="A0A9E6Y664"/>
<evidence type="ECO:0000313" key="2">
    <source>
        <dbReference type="Proteomes" id="UP001162834"/>
    </source>
</evidence>
<keyword evidence="2" id="KW-1185">Reference proteome</keyword>
<reference evidence="1" key="1">
    <citation type="journal article" date="2022" name="Int. J. Syst. Evol. Microbiol.">
        <title>Pseudomonas aegrilactucae sp. nov. and Pseudomonas morbosilactucae sp. nov., pathogens causing bacterial rot of lettuce in Japan.</title>
        <authorList>
            <person name="Sawada H."/>
            <person name="Fujikawa T."/>
            <person name="Satou M."/>
        </authorList>
    </citation>
    <scope>NUCLEOTIDE SEQUENCE</scope>
    <source>
        <strain evidence="1">0166_1</strain>
    </source>
</reference>
<dbReference type="SUPFAM" id="SSF103025">
    <property type="entry name" value="Folate-binding domain"/>
    <property type="match status" value="1"/>
</dbReference>
<accession>A0A9E6Y664</accession>
<name>A0A9E6Y664_9ACTN</name>
<dbReference type="KEGG" id="sbae:DSM104329_05454"/>
<organism evidence="1 2">
    <name type="scientific">Capillimicrobium parvum</name>
    <dbReference type="NCBI Taxonomy" id="2884022"/>
    <lineage>
        <taxon>Bacteria</taxon>
        <taxon>Bacillati</taxon>
        <taxon>Actinomycetota</taxon>
        <taxon>Thermoleophilia</taxon>
        <taxon>Solirubrobacterales</taxon>
        <taxon>Capillimicrobiaceae</taxon>
        <taxon>Capillimicrobium</taxon>
    </lineage>
</organism>
<dbReference type="RefSeq" id="WP_259313032.1">
    <property type="nucleotide sequence ID" value="NZ_CP087164.1"/>
</dbReference>
<dbReference type="Proteomes" id="UP001162834">
    <property type="component" value="Chromosome"/>
</dbReference>
<evidence type="ECO:0008006" key="3">
    <source>
        <dbReference type="Google" id="ProtNLM"/>
    </source>
</evidence>